<sequence>MFWRRLKSHFKAEDNNAEKETAKEQASDDVKNSETKSNDSAKKEEKPPAKEQNKIRMVLPKRVITKGSYYIDDVV</sequence>
<dbReference type="Proteomes" id="UP000887116">
    <property type="component" value="Unassembled WGS sequence"/>
</dbReference>
<reference evidence="2" key="1">
    <citation type="submission" date="2020-07" db="EMBL/GenBank/DDBJ databases">
        <title>Multicomponent nature underlies the extraordinary mechanical properties of spider dragline silk.</title>
        <authorList>
            <person name="Kono N."/>
            <person name="Nakamura H."/>
            <person name="Mori M."/>
            <person name="Yoshida Y."/>
            <person name="Ohtoshi R."/>
            <person name="Malay A.D."/>
            <person name="Moran D.A.P."/>
            <person name="Tomita M."/>
            <person name="Numata K."/>
            <person name="Arakawa K."/>
        </authorList>
    </citation>
    <scope>NUCLEOTIDE SEQUENCE</scope>
</reference>
<evidence type="ECO:0000313" key="3">
    <source>
        <dbReference type="Proteomes" id="UP000887116"/>
    </source>
</evidence>
<accession>A0A8X6FMM5</accession>
<dbReference type="EMBL" id="BMAO01022581">
    <property type="protein sequence ID" value="GFQ82934.1"/>
    <property type="molecule type" value="Genomic_DNA"/>
</dbReference>
<gene>
    <name evidence="2" type="ORF">TNCT_656771</name>
</gene>
<protein>
    <submittedName>
        <fullName evidence="2">Uncharacterized protein</fullName>
    </submittedName>
</protein>
<evidence type="ECO:0000313" key="2">
    <source>
        <dbReference type="EMBL" id="GFQ82934.1"/>
    </source>
</evidence>
<name>A0A8X6FMM5_TRICU</name>
<dbReference type="AlphaFoldDB" id="A0A8X6FMM5"/>
<feature type="region of interest" description="Disordered" evidence="1">
    <location>
        <begin position="1"/>
        <end position="56"/>
    </location>
</feature>
<feature type="compositionally biased region" description="Basic and acidic residues" evidence="1">
    <location>
        <begin position="10"/>
        <end position="54"/>
    </location>
</feature>
<organism evidence="2 3">
    <name type="scientific">Trichonephila clavata</name>
    <name type="common">Joro spider</name>
    <name type="synonym">Nephila clavata</name>
    <dbReference type="NCBI Taxonomy" id="2740835"/>
    <lineage>
        <taxon>Eukaryota</taxon>
        <taxon>Metazoa</taxon>
        <taxon>Ecdysozoa</taxon>
        <taxon>Arthropoda</taxon>
        <taxon>Chelicerata</taxon>
        <taxon>Arachnida</taxon>
        <taxon>Araneae</taxon>
        <taxon>Araneomorphae</taxon>
        <taxon>Entelegynae</taxon>
        <taxon>Araneoidea</taxon>
        <taxon>Nephilidae</taxon>
        <taxon>Trichonephila</taxon>
    </lineage>
</organism>
<comment type="caution">
    <text evidence="2">The sequence shown here is derived from an EMBL/GenBank/DDBJ whole genome shotgun (WGS) entry which is preliminary data.</text>
</comment>
<keyword evidence="3" id="KW-1185">Reference proteome</keyword>
<evidence type="ECO:0000256" key="1">
    <source>
        <dbReference type="SAM" id="MobiDB-lite"/>
    </source>
</evidence>
<proteinExistence type="predicted"/>